<name>A0A9P4SCC9_9PEZI</name>
<reference evidence="2" key="1">
    <citation type="journal article" date="2020" name="Stud. Mycol.">
        <title>101 Dothideomycetes genomes: a test case for predicting lifestyles and emergence of pathogens.</title>
        <authorList>
            <person name="Haridas S."/>
            <person name="Albert R."/>
            <person name="Binder M."/>
            <person name="Bloem J."/>
            <person name="Labutti K."/>
            <person name="Salamov A."/>
            <person name="Andreopoulos B."/>
            <person name="Baker S."/>
            <person name="Barry K."/>
            <person name="Bills G."/>
            <person name="Bluhm B."/>
            <person name="Cannon C."/>
            <person name="Castanera R."/>
            <person name="Culley D."/>
            <person name="Daum C."/>
            <person name="Ezra D."/>
            <person name="Gonzalez J."/>
            <person name="Henrissat B."/>
            <person name="Kuo A."/>
            <person name="Liang C."/>
            <person name="Lipzen A."/>
            <person name="Lutzoni F."/>
            <person name="Magnuson J."/>
            <person name="Mondo S."/>
            <person name="Nolan M."/>
            <person name="Ohm R."/>
            <person name="Pangilinan J."/>
            <person name="Park H.-J."/>
            <person name="Ramirez L."/>
            <person name="Alfaro M."/>
            <person name="Sun H."/>
            <person name="Tritt A."/>
            <person name="Yoshinaga Y."/>
            <person name="Zwiers L.-H."/>
            <person name="Turgeon B."/>
            <person name="Goodwin S."/>
            <person name="Spatafora J."/>
            <person name="Crous P."/>
            <person name="Grigoriev I."/>
        </authorList>
    </citation>
    <scope>NUCLEOTIDE SEQUENCE</scope>
    <source>
        <strain evidence="2">CBS 101060</strain>
    </source>
</reference>
<comment type="caution">
    <text evidence="2">The sequence shown here is derived from an EMBL/GenBank/DDBJ whole genome shotgun (WGS) entry which is preliminary data.</text>
</comment>
<evidence type="ECO:0000313" key="2">
    <source>
        <dbReference type="EMBL" id="KAF2839195.1"/>
    </source>
</evidence>
<feature type="transmembrane region" description="Helical" evidence="1">
    <location>
        <begin position="199"/>
        <end position="224"/>
    </location>
</feature>
<dbReference type="OrthoDB" id="5351891at2759"/>
<dbReference type="AlphaFoldDB" id="A0A9P4SCC9"/>
<protein>
    <submittedName>
        <fullName evidence="2">Uncharacterized protein</fullName>
    </submittedName>
</protein>
<feature type="transmembrane region" description="Helical" evidence="1">
    <location>
        <begin position="323"/>
        <end position="343"/>
    </location>
</feature>
<feature type="transmembrane region" description="Helical" evidence="1">
    <location>
        <begin position="43"/>
        <end position="65"/>
    </location>
</feature>
<keyword evidence="1" id="KW-1133">Transmembrane helix</keyword>
<dbReference type="EMBL" id="MU006095">
    <property type="protein sequence ID" value="KAF2839195.1"/>
    <property type="molecule type" value="Genomic_DNA"/>
</dbReference>
<evidence type="ECO:0000313" key="3">
    <source>
        <dbReference type="Proteomes" id="UP000799429"/>
    </source>
</evidence>
<feature type="transmembrane region" description="Helical" evidence="1">
    <location>
        <begin position="72"/>
        <end position="89"/>
    </location>
</feature>
<sequence>MSCEFSANTTIVRNLQYSLFDDSYSLKLNCMQTYLRPDPGGALIPWLYALFLLLFHLPACIIRAVRWESAQYLALGLAVLGIALTIQSYDGTSLKAEMVLVWMPLTLILDVGAMLQMIVLIVEKHGFRNLIQAFCKAISELGRKSSSVPSSAPVVQIDLDPPTDPEANESAKGRYVTVSTIGEVEAIPQARHNDVLRHAVVALFAFVFLLIMVVLQIIGLVFAVKGKHGPDKKVKWCSPAFRDFAVAVVVPGTCDIYPVSGSSSNGIGCIELSARQQADWLTGTIVCLSASVIFQLMDVILLRCAHGRKFRGVKMQRPWLTMFGGVLILVILIVFGIFTAGRLPPGISNMVWVFRKSDKETHGSVCWGSLNSPGLRGMIIGWTDGLFDSWGSVYHGSILN</sequence>
<organism evidence="2 3">
    <name type="scientific">Patellaria atrata CBS 101060</name>
    <dbReference type="NCBI Taxonomy" id="1346257"/>
    <lineage>
        <taxon>Eukaryota</taxon>
        <taxon>Fungi</taxon>
        <taxon>Dikarya</taxon>
        <taxon>Ascomycota</taxon>
        <taxon>Pezizomycotina</taxon>
        <taxon>Dothideomycetes</taxon>
        <taxon>Dothideomycetes incertae sedis</taxon>
        <taxon>Patellariales</taxon>
        <taxon>Patellariaceae</taxon>
        <taxon>Patellaria</taxon>
    </lineage>
</organism>
<proteinExistence type="predicted"/>
<keyword evidence="1" id="KW-0472">Membrane</keyword>
<feature type="transmembrane region" description="Helical" evidence="1">
    <location>
        <begin position="101"/>
        <end position="122"/>
    </location>
</feature>
<dbReference type="Proteomes" id="UP000799429">
    <property type="component" value="Unassembled WGS sequence"/>
</dbReference>
<keyword evidence="1" id="KW-0812">Transmembrane</keyword>
<evidence type="ECO:0000256" key="1">
    <source>
        <dbReference type="SAM" id="Phobius"/>
    </source>
</evidence>
<feature type="transmembrane region" description="Helical" evidence="1">
    <location>
        <begin position="280"/>
        <end position="302"/>
    </location>
</feature>
<accession>A0A9P4SCC9</accession>
<keyword evidence="3" id="KW-1185">Reference proteome</keyword>
<gene>
    <name evidence="2" type="ORF">M501DRAFT_765815</name>
</gene>